<dbReference type="OrthoDB" id="9795626at2"/>
<dbReference type="InterPro" id="IPR027417">
    <property type="entry name" value="P-loop_NTPase"/>
</dbReference>
<sequence length="681" mass="77662">MKLIKIIIKNFRQFYGEQEINFSTDSERKITLFHGENNGGKTTLLNAIRWCLFQEFTSNFHEKTNLVNETASLNGVSGFKVVLTLENNGVEYIIQRISESGSKKGQLSVYIINRGVKEFQSNPQFIINTIIPSDMAPFFFYQGEGDGGLTNENNFSYIKQSIKRILGFEVAEKALKDLDSVLKVYNRNLAELDTTGVLEDLYFRQQQMSVKVDRNKNQINNLLSSISRREERLENAIQRLINSNVDYVQQQAKILNGLEESLKYIDSELVSLSSEKNEKLSSSWALSSFTSKLRRFTIGSIDTSELDLSHQFSVNKDLLRHILDINQCICNSDLDKSISKRDAIESLLGSAIDLKLKARWKRVINLYDSLDNKPNLALKAMIELTRKQDQLLENKHKKQREIEEIEATIKSSKVDASEAKLLQADREQLKLKLESDRNKLRNIEPLLKQEEAQLRSIKNEIATHEGSVPQAENLKNIVSATKKIIKLIESNLSDAEKGSDSIVLKKMQDFFSRVAFNENTVKSINGSFRIVNKHGIPQGVGGGYQTMLSVSFIVSLIQYSKDRSNSKNYLLTPGTVAPFMADAILSEISLDHGREILGYITECVDQFILLLSQTQWREDSSDTLIREHIGREYNFVQNVMMSEKEWKGTYPTKLKVRNGEYDVVRFNSSFVGTTIEEVQYV</sequence>
<dbReference type="Gene3D" id="3.40.50.300">
    <property type="entry name" value="P-loop containing nucleotide triphosphate hydrolases"/>
    <property type="match status" value="1"/>
</dbReference>
<protein>
    <submittedName>
        <fullName evidence="3">Putative DNA repair ATPase protein</fullName>
    </submittedName>
</protein>
<evidence type="ECO:0000313" key="4">
    <source>
        <dbReference type="Proteomes" id="UP000235828"/>
    </source>
</evidence>
<feature type="coiled-coil region" evidence="1">
    <location>
        <begin position="175"/>
        <end position="250"/>
    </location>
</feature>
<dbReference type="InterPro" id="IPR038729">
    <property type="entry name" value="Rad50/SbcC_AAA"/>
</dbReference>
<dbReference type="EMBL" id="LT960611">
    <property type="protein sequence ID" value="SON48536.1"/>
    <property type="molecule type" value="Genomic_DNA"/>
</dbReference>
<dbReference type="KEGG" id="vta:A0557"/>
<organism evidence="3 4">
    <name type="scientific">Vibrio tapetis subsp. tapetis</name>
    <dbReference type="NCBI Taxonomy" id="1671868"/>
    <lineage>
        <taxon>Bacteria</taxon>
        <taxon>Pseudomonadati</taxon>
        <taxon>Pseudomonadota</taxon>
        <taxon>Gammaproteobacteria</taxon>
        <taxon>Vibrionales</taxon>
        <taxon>Vibrionaceae</taxon>
        <taxon>Vibrio</taxon>
    </lineage>
</organism>
<dbReference type="PANTHER" id="PTHR32114">
    <property type="entry name" value="ABC TRANSPORTER ABCH.3"/>
    <property type="match status" value="1"/>
</dbReference>
<keyword evidence="1" id="KW-0175">Coiled coil</keyword>
<name>A0A2N8Z9G1_9VIBR</name>
<feature type="domain" description="Rad50/SbcC-type AAA" evidence="2">
    <location>
        <begin position="5"/>
        <end position="231"/>
    </location>
</feature>
<reference evidence="3 4" key="1">
    <citation type="submission" date="2017-10" db="EMBL/GenBank/DDBJ databases">
        <authorList>
            <person name="Banno H."/>
            <person name="Chua N.-H."/>
        </authorList>
    </citation>
    <scope>NUCLEOTIDE SEQUENCE [LARGE SCALE GENOMIC DNA]</scope>
    <source>
        <strain evidence="3">Vibrio tapetis CECT4600</strain>
    </source>
</reference>
<dbReference type="Proteomes" id="UP000235828">
    <property type="component" value="Chromosome A"/>
</dbReference>
<keyword evidence="4" id="KW-1185">Reference proteome</keyword>
<dbReference type="GO" id="GO:0016887">
    <property type="term" value="F:ATP hydrolysis activity"/>
    <property type="evidence" value="ECO:0007669"/>
    <property type="project" value="InterPro"/>
</dbReference>
<dbReference type="RefSeq" id="WP_102521371.1">
    <property type="nucleotide sequence ID" value="NZ_LT960611.1"/>
</dbReference>
<dbReference type="GO" id="GO:0006302">
    <property type="term" value="P:double-strand break repair"/>
    <property type="evidence" value="ECO:0007669"/>
    <property type="project" value="InterPro"/>
</dbReference>
<evidence type="ECO:0000259" key="2">
    <source>
        <dbReference type="Pfam" id="PF13476"/>
    </source>
</evidence>
<gene>
    <name evidence="3" type="ORF">VTAP4600_A0557</name>
</gene>
<evidence type="ECO:0000313" key="3">
    <source>
        <dbReference type="EMBL" id="SON48536.1"/>
    </source>
</evidence>
<evidence type="ECO:0000256" key="1">
    <source>
        <dbReference type="SAM" id="Coils"/>
    </source>
</evidence>
<accession>A0A2N8Z9G1</accession>
<feature type="coiled-coil region" evidence="1">
    <location>
        <begin position="381"/>
        <end position="467"/>
    </location>
</feature>
<proteinExistence type="predicted"/>
<dbReference type="AlphaFoldDB" id="A0A2N8Z9G1"/>
<dbReference type="SUPFAM" id="SSF52540">
    <property type="entry name" value="P-loop containing nucleoside triphosphate hydrolases"/>
    <property type="match status" value="1"/>
</dbReference>
<dbReference type="PANTHER" id="PTHR32114:SF2">
    <property type="entry name" value="ABC TRANSPORTER ABCH.3"/>
    <property type="match status" value="1"/>
</dbReference>
<dbReference type="Pfam" id="PF13476">
    <property type="entry name" value="AAA_23"/>
    <property type="match status" value="1"/>
</dbReference>